<dbReference type="PANTHER" id="PTHR23091:SF4">
    <property type="entry name" value="N-TERMINAL AMINO-ACID N(ALPHA)-ACETYLTRANSFERASE NATA"/>
    <property type="match status" value="1"/>
</dbReference>
<protein>
    <recommendedName>
        <fullName evidence="3">[Ribosomal protein bS18]-alanine N-acetyltransferase</fullName>
        <ecNumber evidence="3">2.3.1.266</ecNumber>
    </recommendedName>
</protein>
<dbReference type="InterPro" id="IPR016181">
    <property type="entry name" value="Acyl_CoA_acyltransferase"/>
</dbReference>
<evidence type="ECO:0000256" key="2">
    <source>
        <dbReference type="ARBA" id="ARBA00023315"/>
    </source>
</evidence>
<dbReference type="PROSITE" id="PS51186">
    <property type="entry name" value="GNAT"/>
    <property type="match status" value="1"/>
</dbReference>
<keyword evidence="1" id="KW-0808">Transferase</keyword>
<dbReference type="InterPro" id="IPR000182">
    <property type="entry name" value="GNAT_dom"/>
</dbReference>
<dbReference type="CDD" id="cd04301">
    <property type="entry name" value="NAT_SF"/>
    <property type="match status" value="1"/>
</dbReference>
<keyword evidence="5" id="KW-0687">Ribonucleoprotein</keyword>
<keyword evidence="3" id="KW-0963">Cytoplasm</keyword>
<evidence type="ECO:0000313" key="6">
    <source>
        <dbReference type="Proteomes" id="UP000713904"/>
    </source>
</evidence>
<dbReference type="GO" id="GO:0005840">
    <property type="term" value="C:ribosome"/>
    <property type="evidence" value="ECO:0007669"/>
    <property type="project" value="UniProtKB-KW"/>
</dbReference>
<reference evidence="5 6" key="1">
    <citation type="submission" date="2020-05" db="EMBL/GenBank/DDBJ databases">
        <title>Draft genome of xy-202 and genomic insight in genome of the genus Peptostreptococcus.</title>
        <authorList>
            <person name="Zhang Z."/>
        </authorList>
    </citation>
    <scope>NUCLEOTIDE SEQUENCE [LARGE SCALE GENOMIC DNA]</scope>
    <source>
        <strain evidence="5 6">DSM 27025</strain>
    </source>
</reference>
<dbReference type="SUPFAM" id="SSF55729">
    <property type="entry name" value="Acyl-CoA N-acyltransferases (Nat)"/>
    <property type="match status" value="1"/>
</dbReference>
<comment type="caution">
    <text evidence="5">The sequence shown here is derived from an EMBL/GenBank/DDBJ whole genome shotgun (WGS) entry which is preliminary data.</text>
</comment>
<dbReference type="NCBIfam" id="TIGR01575">
    <property type="entry name" value="rimI"/>
    <property type="match status" value="1"/>
</dbReference>
<sequence>MTYRRMKLDDIANVYKVELSCFSEPWSMAALKDEIKNQLSRYIVAEDENENIHGYIGAWFIIDEAHITNVAVHKNSRGKGIGNGLIEELIKECEENRIHAITLEVRQSNMVAQNLYRKYGFLPGGIRKEYYSDNKEDAVIMWKQLKEAL</sequence>
<dbReference type="EC" id="2.3.1.266" evidence="3"/>
<keyword evidence="5" id="KW-0689">Ribosomal protein</keyword>
<proteinExistence type="inferred from homology"/>
<evidence type="ECO:0000256" key="3">
    <source>
        <dbReference type="RuleBase" id="RU363094"/>
    </source>
</evidence>
<feature type="domain" description="N-acetyltransferase" evidence="4">
    <location>
        <begin position="1"/>
        <end position="146"/>
    </location>
</feature>
<evidence type="ECO:0000313" key="5">
    <source>
        <dbReference type="EMBL" id="MBC2575113.1"/>
    </source>
</evidence>
<organism evidence="5 6">
    <name type="scientific">Peptostreptococcus canis</name>
    <dbReference type="NCBI Taxonomy" id="1159213"/>
    <lineage>
        <taxon>Bacteria</taxon>
        <taxon>Bacillati</taxon>
        <taxon>Bacillota</taxon>
        <taxon>Clostridia</taxon>
        <taxon>Peptostreptococcales</taxon>
        <taxon>Peptostreptococcaceae</taxon>
        <taxon>Peptostreptococcus</taxon>
    </lineage>
</organism>
<dbReference type="Pfam" id="PF00583">
    <property type="entry name" value="Acetyltransf_1"/>
    <property type="match status" value="1"/>
</dbReference>
<comment type="subcellular location">
    <subcellularLocation>
        <location evidence="3">Cytoplasm</location>
    </subcellularLocation>
</comment>
<dbReference type="PANTHER" id="PTHR23091">
    <property type="entry name" value="N-TERMINAL ACETYLTRANSFERASE"/>
    <property type="match status" value="1"/>
</dbReference>
<keyword evidence="6" id="KW-1185">Reference proteome</keyword>
<comment type="catalytic activity">
    <reaction evidence="3">
        <text>N-terminal L-alanyl-[ribosomal protein bS18] + acetyl-CoA = N-terminal N(alpha)-acetyl-L-alanyl-[ribosomal protein bS18] + CoA + H(+)</text>
        <dbReference type="Rhea" id="RHEA:43756"/>
        <dbReference type="Rhea" id="RHEA-COMP:10676"/>
        <dbReference type="Rhea" id="RHEA-COMP:10677"/>
        <dbReference type="ChEBI" id="CHEBI:15378"/>
        <dbReference type="ChEBI" id="CHEBI:57287"/>
        <dbReference type="ChEBI" id="CHEBI:57288"/>
        <dbReference type="ChEBI" id="CHEBI:64718"/>
        <dbReference type="ChEBI" id="CHEBI:83683"/>
        <dbReference type="EC" id="2.3.1.266"/>
    </reaction>
</comment>
<dbReference type="InterPro" id="IPR045047">
    <property type="entry name" value="Ard1-like"/>
</dbReference>
<accession>A0ABR6TI70</accession>
<evidence type="ECO:0000256" key="1">
    <source>
        <dbReference type="ARBA" id="ARBA00022679"/>
    </source>
</evidence>
<keyword evidence="2" id="KW-0012">Acyltransferase</keyword>
<evidence type="ECO:0000259" key="4">
    <source>
        <dbReference type="PROSITE" id="PS51186"/>
    </source>
</evidence>
<dbReference type="EMBL" id="JABGBW010000001">
    <property type="protein sequence ID" value="MBC2575113.1"/>
    <property type="molecule type" value="Genomic_DNA"/>
</dbReference>
<comment type="similarity">
    <text evidence="3">Belongs to the acetyltransferase family. RimI subfamily.</text>
</comment>
<dbReference type="Proteomes" id="UP000713904">
    <property type="component" value="Unassembled WGS sequence"/>
</dbReference>
<gene>
    <name evidence="5" type="primary">rimI</name>
    <name evidence="5" type="ORF">HLB29_00245</name>
</gene>
<comment type="function">
    <text evidence="3">Acetylates the N-terminal alanine of ribosomal protein bS18.</text>
</comment>
<dbReference type="InterPro" id="IPR006464">
    <property type="entry name" value="AcTrfase_RimI/Ard1"/>
</dbReference>
<name>A0ABR6TI70_9FIRM</name>
<dbReference type="Gene3D" id="3.40.630.30">
    <property type="match status" value="1"/>
</dbReference>